<dbReference type="AlphaFoldDB" id="A0AAV2CYN7"/>
<feature type="compositionally biased region" description="Acidic residues" evidence="2">
    <location>
        <begin position="22"/>
        <end position="34"/>
    </location>
</feature>
<feature type="region of interest" description="Disordered" evidence="2">
    <location>
        <begin position="20"/>
        <end position="53"/>
    </location>
</feature>
<dbReference type="GO" id="GO:0006355">
    <property type="term" value="P:regulation of DNA-templated transcription"/>
    <property type="evidence" value="ECO:0007669"/>
    <property type="project" value="InterPro"/>
</dbReference>
<keyword evidence="1" id="KW-0862">Zinc</keyword>
<reference evidence="4 5" key="1">
    <citation type="submission" date="2024-04" db="EMBL/GenBank/DDBJ databases">
        <authorList>
            <person name="Fracassetti M."/>
        </authorList>
    </citation>
    <scope>NUCLEOTIDE SEQUENCE [LARGE SCALE GENOMIC DNA]</scope>
</reference>
<dbReference type="Proteomes" id="UP001497516">
    <property type="component" value="Chromosome 10"/>
</dbReference>
<proteinExistence type="predicted"/>
<organism evidence="4 5">
    <name type="scientific">Linum trigynum</name>
    <dbReference type="NCBI Taxonomy" id="586398"/>
    <lineage>
        <taxon>Eukaryota</taxon>
        <taxon>Viridiplantae</taxon>
        <taxon>Streptophyta</taxon>
        <taxon>Embryophyta</taxon>
        <taxon>Tracheophyta</taxon>
        <taxon>Spermatophyta</taxon>
        <taxon>Magnoliopsida</taxon>
        <taxon>eudicotyledons</taxon>
        <taxon>Gunneridae</taxon>
        <taxon>Pentapetalae</taxon>
        <taxon>rosids</taxon>
        <taxon>fabids</taxon>
        <taxon>Malpighiales</taxon>
        <taxon>Linaceae</taxon>
        <taxon>Linum</taxon>
    </lineage>
</organism>
<evidence type="ECO:0000256" key="2">
    <source>
        <dbReference type="SAM" id="MobiDB-lite"/>
    </source>
</evidence>
<keyword evidence="1" id="KW-0479">Metal-binding</keyword>
<accession>A0AAV2CYN7</accession>
<evidence type="ECO:0000313" key="5">
    <source>
        <dbReference type="Proteomes" id="UP001497516"/>
    </source>
</evidence>
<name>A0AAV2CYN7_9ROSI</name>
<dbReference type="PANTHER" id="PTHR46326:SF8">
    <property type="entry name" value="C2H2-LIKE ZINC FINGER PROTEIN"/>
    <property type="match status" value="1"/>
</dbReference>
<keyword evidence="5" id="KW-1185">Reference proteome</keyword>
<evidence type="ECO:0000259" key="3">
    <source>
        <dbReference type="PROSITE" id="PS50157"/>
    </source>
</evidence>
<dbReference type="GO" id="GO:0008270">
    <property type="term" value="F:zinc ion binding"/>
    <property type="evidence" value="ECO:0007669"/>
    <property type="project" value="UniProtKB-KW"/>
</dbReference>
<gene>
    <name evidence="4" type="ORF">LTRI10_LOCUS9028</name>
</gene>
<dbReference type="InterPro" id="IPR044303">
    <property type="entry name" value="ZAT1/4/9"/>
</dbReference>
<dbReference type="InterPro" id="IPR013087">
    <property type="entry name" value="Znf_C2H2_type"/>
</dbReference>
<protein>
    <recommendedName>
        <fullName evidence="3">C2H2-type domain-containing protein</fullName>
    </recommendedName>
</protein>
<evidence type="ECO:0000313" key="4">
    <source>
        <dbReference type="EMBL" id="CAL1361663.1"/>
    </source>
</evidence>
<dbReference type="PANTHER" id="PTHR46326">
    <property type="entry name" value="ZINC FINGER PROTEIN ZAT1-RELATED"/>
    <property type="match status" value="1"/>
</dbReference>
<keyword evidence="1" id="KW-0863">Zinc-finger</keyword>
<dbReference type="EMBL" id="OZ034814">
    <property type="protein sequence ID" value="CAL1361663.1"/>
    <property type="molecule type" value="Genomic_DNA"/>
</dbReference>
<evidence type="ECO:0000256" key="1">
    <source>
        <dbReference type="PROSITE-ProRule" id="PRU00042"/>
    </source>
</evidence>
<sequence length="126" mass="14316">MCLVMLSRDVNWKGRFSYKSDEIEEEDEEEEAENGGEIKRRAEIEEEDQGIMERGSRIRGKKLKCEKCTKQFRSSQALGSHRRICSTEPIARVRGGEGEQVNGLVQGFGSGQGLIGFGWTFKIWRG</sequence>
<feature type="domain" description="C2H2-type" evidence="3">
    <location>
        <begin position="63"/>
        <end position="90"/>
    </location>
</feature>
<dbReference type="PROSITE" id="PS50157">
    <property type="entry name" value="ZINC_FINGER_C2H2_2"/>
    <property type="match status" value="1"/>
</dbReference>